<accession>A0A6A8LP84</accession>
<evidence type="ECO:0000256" key="5">
    <source>
        <dbReference type="ARBA" id="ARBA00022840"/>
    </source>
</evidence>
<feature type="domain" description="Helicase ATP-binding" evidence="8">
    <location>
        <begin position="12"/>
        <end position="175"/>
    </location>
</feature>
<dbReference type="PANTHER" id="PTHR47964">
    <property type="entry name" value="ATP-DEPENDENT DNA HELICASE HOMOLOG RECG, CHLOROPLASTIC"/>
    <property type="match status" value="1"/>
</dbReference>
<dbReference type="SMART" id="SM00487">
    <property type="entry name" value="DEXDc"/>
    <property type="match status" value="1"/>
</dbReference>
<keyword evidence="1" id="KW-0547">Nucleotide-binding</keyword>
<dbReference type="GO" id="GO:0003678">
    <property type="term" value="F:DNA helicase activity"/>
    <property type="evidence" value="ECO:0007669"/>
    <property type="project" value="TreeGrafter"/>
</dbReference>
<dbReference type="AlphaFoldDB" id="A0A6A8LP84"/>
<dbReference type="Pfam" id="PF00271">
    <property type="entry name" value="Helicase_C"/>
    <property type="match status" value="1"/>
</dbReference>
<keyword evidence="4 10" id="KW-0347">Helicase</keyword>
<dbReference type="Proteomes" id="UP000437575">
    <property type="component" value="Unassembled WGS sequence"/>
</dbReference>
<dbReference type="GO" id="GO:0006281">
    <property type="term" value="P:DNA repair"/>
    <property type="evidence" value="ECO:0007669"/>
    <property type="project" value="UniProtKB-KW"/>
</dbReference>
<evidence type="ECO:0000256" key="6">
    <source>
        <dbReference type="ARBA" id="ARBA00023125"/>
    </source>
</evidence>
<dbReference type="InterPro" id="IPR001650">
    <property type="entry name" value="Helicase_C-like"/>
</dbReference>
<dbReference type="SMART" id="SM00490">
    <property type="entry name" value="HELICc"/>
    <property type="match status" value="1"/>
</dbReference>
<name>A0A6A8LP84_9LACO</name>
<dbReference type="Gene3D" id="3.40.50.300">
    <property type="entry name" value="P-loop containing nucleotide triphosphate hydrolases"/>
    <property type="match status" value="2"/>
</dbReference>
<evidence type="ECO:0000256" key="1">
    <source>
        <dbReference type="ARBA" id="ARBA00022741"/>
    </source>
</evidence>
<keyword evidence="6" id="KW-0238">DNA-binding</keyword>
<dbReference type="GO" id="GO:0016787">
    <property type="term" value="F:hydrolase activity"/>
    <property type="evidence" value="ECO:0007669"/>
    <property type="project" value="UniProtKB-KW"/>
</dbReference>
<feature type="domain" description="Helicase C-terminal" evidence="9">
    <location>
        <begin position="194"/>
        <end position="353"/>
    </location>
</feature>
<dbReference type="Pfam" id="PF19833">
    <property type="entry name" value="RecG_dom3_C"/>
    <property type="match status" value="1"/>
</dbReference>
<keyword evidence="7" id="KW-0234">DNA repair</keyword>
<dbReference type="GO" id="GO:0003677">
    <property type="term" value="F:DNA binding"/>
    <property type="evidence" value="ECO:0007669"/>
    <property type="project" value="UniProtKB-KW"/>
</dbReference>
<organism evidence="10 11">
    <name type="scientific">Ligilactobacillus salivarius</name>
    <dbReference type="NCBI Taxonomy" id="1624"/>
    <lineage>
        <taxon>Bacteria</taxon>
        <taxon>Bacillati</taxon>
        <taxon>Bacillota</taxon>
        <taxon>Bacilli</taxon>
        <taxon>Lactobacillales</taxon>
        <taxon>Lactobacillaceae</taxon>
        <taxon>Ligilactobacillus</taxon>
    </lineage>
</organism>
<dbReference type="CDD" id="cd18811">
    <property type="entry name" value="SF2_C_RecG"/>
    <property type="match status" value="1"/>
</dbReference>
<dbReference type="SUPFAM" id="SSF52540">
    <property type="entry name" value="P-loop containing nucleoside triphosphate hydrolases"/>
    <property type="match status" value="1"/>
</dbReference>
<evidence type="ECO:0000259" key="8">
    <source>
        <dbReference type="PROSITE" id="PS51192"/>
    </source>
</evidence>
<dbReference type="InterPro" id="IPR011545">
    <property type="entry name" value="DEAD/DEAH_box_helicase_dom"/>
</dbReference>
<evidence type="ECO:0000256" key="3">
    <source>
        <dbReference type="ARBA" id="ARBA00022801"/>
    </source>
</evidence>
<keyword evidence="2" id="KW-0227">DNA damage</keyword>
<gene>
    <name evidence="10" type="ORF">GKC34_02555</name>
</gene>
<dbReference type="InterPro" id="IPR045562">
    <property type="entry name" value="RecG_dom3_C"/>
</dbReference>
<evidence type="ECO:0000256" key="4">
    <source>
        <dbReference type="ARBA" id="ARBA00022806"/>
    </source>
</evidence>
<protein>
    <submittedName>
        <fullName evidence="10">DEAD/DEAH box helicase</fullName>
    </submittedName>
</protein>
<dbReference type="CDD" id="cd17992">
    <property type="entry name" value="DEXHc_RecG"/>
    <property type="match status" value="1"/>
</dbReference>
<dbReference type="Pfam" id="PF00270">
    <property type="entry name" value="DEAD"/>
    <property type="match status" value="1"/>
</dbReference>
<sequence length="423" mass="47240">AQKRVVNEICADMLSPNHMNRLLQGDVGSGKTIIAAIAMYATVTAGFQAVLMAPTEILAQQHAEKLANLFEQYGISVALMTSSSLSRVKVKRELLKHLKNGDIDIVIGTHAVIQDNIEFHNLGLAITDEQHRFGVNQRRILRKKGVNPEILAMTATPIPRTLAITTYGEMDVSIIDELPKGRQPVKTSWIKKKQVKNAFEFVKRQLELGTQAYIISPLVEESELLDLQNAEEVFEKAKEYFGSEKVALLHGKMDADEKEQAMQAFKNKEVSILVSTTVIEVGVDVPNATVMIILDADRFGLAQLHQLRGRVGRGNKESYCILVADPKSEYGKERMKIMTETNDGFLISQKDLELRGPGEVLGKKQSGLPEFKVGDPVVNLNILQVAQEEAHNVVFSPNFETKEENFELIKHLNRQFAQEEIID</sequence>
<keyword evidence="3" id="KW-0378">Hydrolase</keyword>
<dbReference type="PANTHER" id="PTHR47964:SF1">
    <property type="entry name" value="ATP-DEPENDENT DNA HELICASE HOMOLOG RECG, CHLOROPLASTIC"/>
    <property type="match status" value="1"/>
</dbReference>
<comment type="caution">
    <text evidence="10">The sequence shown here is derived from an EMBL/GenBank/DDBJ whole genome shotgun (WGS) entry which is preliminary data.</text>
</comment>
<reference evidence="10 11" key="1">
    <citation type="submission" date="2019-11" db="EMBL/GenBank/DDBJ databases">
        <title>Draft Genome Sequence of Plant Growth-Promoting Rhizosphere-Associated Bacteria.</title>
        <authorList>
            <person name="Vasilyev I.Y."/>
            <person name="Radchenko V."/>
            <person name="Ilnitskaya E.V."/>
        </authorList>
    </citation>
    <scope>NUCLEOTIDE SEQUENCE [LARGE SCALE GENOMIC DNA]</scope>
    <source>
        <strain evidence="10 11">VRA_1sq_f</strain>
    </source>
</reference>
<evidence type="ECO:0000313" key="10">
    <source>
        <dbReference type="EMBL" id="MSE04752.1"/>
    </source>
</evidence>
<feature type="non-terminal residue" evidence="10">
    <location>
        <position position="1"/>
    </location>
</feature>
<dbReference type="PROSITE" id="PS51194">
    <property type="entry name" value="HELICASE_CTER"/>
    <property type="match status" value="1"/>
</dbReference>
<evidence type="ECO:0000313" key="11">
    <source>
        <dbReference type="Proteomes" id="UP000437575"/>
    </source>
</evidence>
<dbReference type="GO" id="GO:0005524">
    <property type="term" value="F:ATP binding"/>
    <property type="evidence" value="ECO:0007669"/>
    <property type="project" value="UniProtKB-KW"/>
</dbReference>
<evidence type="ECO:0000256" key="2">
    <source>
        <dbReference type="ARBA" id="ARBA00022763"/>
    </source>
</evidence>
<dbReference type="EMBL" id="WKKZ01000050">
    <property type="protein sequence ID" value="MSE04752.1"/>
    <property type="molecule type" value="Genomic_DNA"/>
</dbReference>
<keyword evidence="5" id="KW-0067">ATP-binding</keyword>
<dbReference type="InterPro" id="IPR047112">
    <property type="entry name" value="RecG/Mfd"/>
</dbReference>
<evidence type="ECO:0000259" key="9">
    <source>
        <dbReference type="PROSITE" id="PS51194"/>
    </source>
</evidence>
<proteinExistence type="predicted"/>
<dbReference type="PROSITE" id="PS51192">
    <property type="entry name" value="HELICASE_ATP_BIND_1"/>
    <property type="match status" value="1"/>
</dbReference>
<dbReference type="InterPro" id="IPR027417">
    <property type="entry name" value="P-loop_NTPase"/>
</dbReference>
<evidence type="ECO:0000256" key="7">
    <source>
        <dbReference type="ARBA" id="ARBA00023204"/>
    </source>
</evidence>
<dbReference type="InterPro" id="IPR014001">
    <property type="entry name" value="Helicase_ATP-bd"/>
</dbReference>